<protein>
    <submittedName>
        <fullName evidence="1">Nucleotidyltransferase substrate binding protein</fullName>
    </submittedName>
</protein>
<dbReference type="InterPro" id="IPR010235">
    <property type="entry name" value="HepT"/>
</dbReference>
<dbReference type="GO" id="GO:0016740">
    <property type="term" value="F:transferase activity"/>
    <property type="evidence" value="ECO:0007669"/>
    <property type="project" value="UniProtKB-KW"/>
</dbReference>
<dbReference type="EMBL" id="VJOM01000049">
    <property type="protein sequence ID" value="TSE28686.1"/>
    <property type="molecule type" value="Genomic_DNA"/>
</dbReference>
<dbReference type="STRING" id="307486.GCA_000807215_02541"/>
<dbReference type="Proteomes" id="UP000317763">
    <property type="component" value="Unassembled WGS sequence"/>
</dbReference>
<gene>
    <name evidence="1" type="ORF">Ttaiw_02532</name>
</gene>
<accession>A0A554WYN0</accession>
<sequence length="150" mass="16747">MTPPPIDLTPLRKALDALDGALHYWHAEPDDSGRKPHLRAGVIQSFEFSYELAVRLLRRVLMERAIAAPLVADLSFNDLLRAAADAGLIADPLTWRRWRDWRNRTRHGYDETQAESIANVAQTFAGDARDLLNRLADAIGDGDHPTANPT</sequence>
<evidence type="ECO:0000313" key="2">
    <source>
        <dbReference type="Proteomes" id="UP000317763"/>
    </source>
</evidence>
<keyword evidence="2" id="KW-1185">Reference proteome</keyword>
<evidence type="ECO:0000313" key="1">
    <source>
        <dbReference type="EMBL" id="TSE28686.1"/>
    </source>
</evidence>
<comment type="caution">
    <text evidence="1">The sequence shown here is derived from an EMBL/GenBank/DDBJ whole genome shotgun (WGS) entry which is preliminary data.</text>
</comment>
<dbReference type="OrthoDB" id="9810452at2"/>
<organism evidence="1 2">
    <name type="scientific">Tepidimonas taiwanensis</name>
    <dbReference type="NCBI Taxonomy" id="307486"/>
    <lineage>
        <taxon>Bacteria</taxon>
        <taxon>Pseudomonadati</taxon>
        <taxon>Pseudomonadota</taxon>
        <taxon>Betaproteobacteria</taxon>
        <taxon>Burkholderiales</taxon>
        <taxon>Tepidimonas</taxon>
    </lineage>
</organism>
<dbReference type="Gene3D" id="1.20.120.330">
    <property type="entry name" value="Nucleotidyltransferases domain 2"/>
    <property type="match status" value="1"/>
</dbReference>
<dbReference type="NCBIfam" id="TIGR01987">
    <property type="entry name" value="HI0074"/>
    <property type="match status" value="1"/>
</dbReference>
<name>A0A554WYN0_9BURK</name>
<keyword evidence="1" id="KW-0808">Transferase</keyword>
<dbReference type="RefSeq" id="WP_052231658.1">
    <property type="nucleotide sequence ID" value="NZ_CP083911.1"/>
</dbReference>
<proteinExistence type="predicted"/>
<dbReference type="AlphaFoldDB" id="A0A554WYN0"/>
<dbReference type="SUPFAM" id="SSF81593">
    <property type="entry name" value="Nucleotidyltransferase substrate binding subunit/domain"/>
    <property type="match status" value="1"/>
</dbReference>
<dbReference type="Pfam" id="PF08780">
    <property type="entry name" value="NTase_sub_bind"/>
    <property type="match status" value="1"/>
</dbReference>
<reference evidence="1 2" key="1">
    <citation type="submission" date="2019-07" db="EMBL/GenBank/DDBJ databases">
        <title>Tepidimonas taiwanensis I1-1 draft genome.</title>
        <authorList>
            <person name="Da Costa M.S."/>
            <person name="Froufe H.J.C."/>
            <person name="Egas C."/>
            <person name="Albuquerque L."/>
        </authorList>
    </citation>
    <scope>NUCLEOTIDE SEQUENCE [LARGE SCALE GENOMIC DNA]</scope>
    <source>
        <strain evidence="1 2">I1-1</strain>
    </source>
</reference>